<dbReference type="EMBL" id="KX467251">
    <property type="protein sequence ID" value="AOA49271.1"/>
    <property type="molecule type" value="Genomic_DNA"/>
</dbReference>
<evidence type="ECO:0000313" key="1">
    <source>
        <dbReference type="EMBL" id="AOA49271.1"/>
    </source>
</evidence>
<name>A0A1B2LR04_LISMN</name>
<reference evidence="1" key="1">
    <citation type="submission" date="2016-06" db="EMBL/GenBank/DDBJ databases">
        <title>Sequence of Listeria monocytogenes plasmid pLM-C-273 carrying genes related to stress resistance.</title>
        <authorList>
            <person name="Liang L."/>
            <person name="Gnaneshan S."/>
            <person name="Garduno R.A."/>
            <person name="Mallo G.V."/>
        </authorList>
    </citation>
    <scope>NUCLEOTIDE SEQUENCE</scope>
    <source>
        <strain evidence="1">LM-C-273</strain>
        <plasmid evidence="1">pLM-C-273</plasmid>
    </source>
</reference>
<protein>
    <submittedName>
        <fullName evidence="1">Uncharacterized protein</fullName>
    </submittedName>
</protein>
<dbReference type="AlphaFoldDB" id="A0A1B2LR04"/>
<sequence length="65" mass="7386">MITKINHILSLRSTSHILSTLDVKHACGADWCVNQFVYIKIEPLTPLKEVSHGRAIIWLRISGLF</sequence>
<keyword evidence="1" id="KW-0614">Plasmid</keyword>
<proteinExistence type="predicted"/>
<geneLocation type="plasmid" evidence="1">
    <name>pLM-C-273</name>
</geneLocation>
<accession>A0A1B2LR04</accession>
<gene>
    <name evidence="1" type="ORF">pLM-C-273_00070</name>
</gene>
<organism evidence="1">
    <name type="scientific">Listeria monocytogenes</name>
    <dbReference type="NCBI Taxonomy" id="1639"/>
    <lineage>
        <taxon>Bacteria</taxon>
        <taxon>Bacillati</taxon>
        <taxon>Bacillota</taxon>
        <taxon>Bacilli</taxon>
        <taxon>Bacillales</taxon>
        <taxon>Listeriaceae</taxon>
        <taxon>Listeria</taxon>
    </lineage>
</organism>